<evidence type="ECO:0000256" key="31">
    <source>
        <dbReference type="SAM" id="MobiDB-lite"/>
    </source>
</evidence>
<feature type="signal peptide" evidence="32">
    <location>
        <begin position="1"/>
        <end position="20"/>
    </location>
</feature>
<dbReference type="PROSITE" id="PS01187">
    <property type="entry name" value="EGF_CA"/>
    <property type="match status" value="1"/>
</dbReference>
<dbReference type="InterPro" id="IPR001881">
    <property type="entry name" value="EGF-like_Ca-bd_dom"/>
</dbReference>
<dbReference type="FunFam" id="3.40.30.10:FF:000191">
    <property type="entry name" value="Protein disulfide isomerase like, testis expressed"/>
    <property type="match status" value="1"/>
</dbReference>
<evidence type="ECO:0000256" key="29">
    <source>
        <dbReference type="ARBA" id="ARBA00069082"/>
    </source>
</evidence>
<comment type="caution">
    <text evidence="30">Lacks conserved residue(s) required for the propagation of feature annotation.</text>
</comment>
<protein>
    <recommendedName>
        <fullName evidence="29">Protein disulfide-isomerase-like protein of the testis</fullName>
    </recommendedName>
    <alternativeName>
        <fullName evidence="6">Uromodulin</fullName>
    </alternativeName>
</protein>
<evidence type="ECO:0000256" key="20">
    <source>
        <dbReference type="ARBA" id="ARBA00023157"/>
    </source>
</evidence>
<keyword evidence="11" id="KW-0399">Innate immunity</keyword>
<dbReference type="SMART" id="SM00179">
    <property type="entry name" value="EGF_CA"/>
    <property type="match status" value="2"/>
</dbReference>
<dbReference type="InterPro" id="IPR018097">
    <property type="entry name" value="EGF_Ca-bd_CS"/>
</dbReference>
<keyword evidence="21" id="KW-0325">Glycoprotein</keyword>
<dbReference type="Gene3D" id="2.60.40.3210">
    <property type="entry name" value="Zona pellucida, ZP-N domain"/>
    <property type="match status" value="2"/>
</dbReference>
<dbReference type="FunFam" id="2.60.40.4100:FF:000001">
    <property type="entry name" value="alpha-tectorin isoform X1"/>
    <property type="match status" value="2"/>
</dbReference>
<evidence type="ECO:0000256" key="12">
    <source>
        <dbReference type="ARBA" id="ARBA00022622"/>
    </source>
</evidence>
<dbReference type="Pfam" id="PF00100">
    <property type="entry name" value="Zona_pellucida"/>
    <property type="match status" value="2"/>
</dbReference>
<evidence type="ECO:0000256" key="9">
    <source>
        <dbReference type="ARBA" id="ARBA00022525"/>
    </source>
</evidence>
<dbReference type="PRINTS" id="PR00023">
    <property type="entry name" value="ZPELLUCIDA"/>
</dbReference>
<evidence type="ECO:0000256" key="10">
    <source>
        <dbReference type="ARBA" id="ARBA00022536"/>
    </source>
</evidence>
<dbReference type="Pfam" id="PF13848">
    <property type="entry name" value="Thioredoxin_6"/>
    <property type="match status" value="1"/>
</dbReference>
<proteinExistence type="inferred from homology"/>
<dbReference type="Pfam" id="PF00085">
    <property type="entry name" value="Thioredoxin"/>
    <property type="match status" value="1"/>
</dbReference>
<dbReference type="EMBL" id="JAKZEL010000023">
    <property type="protein sequence ID" value="KAI4531657.1"/>
    <property type="molecule type" value="Genomic_DNA"/>
</dbReference>
<dbReference type="FunFam" id="3.40.30.10:FF:000177">
    <property type="entry name" value="Protein disulfide isomerase like, testis expressed"/>
    <property type="match status" value="1"/>
</dbReference>
<dbReference type="GO" id="GO:0016323">
    <property type="term" value="C:basolateral plasma membrane"/>
    <property type="evidence" value="ECO:0007669"/>
    <property type="project" value="UniProtKB-SubCell"/>
</dbReference>
<keyword evidence="24" id="KW-0966">Cell projection</keyword>
<gene>
    <name evidence="36" type="ORF">MG293_018171</name>
</gene>
<evidence type="ECO:0000256" key="19">
    <source>
        <dbReference type="ARBA" id="ARBA00023136"/>
    </source>
</evidence>
<dbReference type="GO" id="GO:0098552">
    <property type="term" value="C:side of membrane"/>
    <property type="evidence" value="ECO:0007669"/>
    <property type="project" value="UniProtKB-KW"/>
</dbReference>
<keyword evidence="13 32" id="KW-0732">Signal</keyword>
<evidence type="ECO:0000256" key="14">
    <source>
        <dbReference type="ARBA" id="ARBA00022737"/>
    </source>
</evidence>
<dbReference type="FunFam" id="3.40.30.10:FF:000209">
    <property type="entry name" value="Protein disulfide isomerase like, testis expressed"/>
    <property type="match status" value="1"/>
</dbReference>
<dbReference type="InterPro" id="IPR000152">
    <property type="entry name" value="EGF-type_Asp/Asn_hydroxyl_site"/>
</dbReference>
<comment type="function">
    <text evidence="26">Functions in biogenesis and organization of the apical membrane of epithelial cells of the thick ascending limb of Henle's loop (TALH), where it promotes formation of complex filamentous gel-like structure that may play a role in the water barrier permeability. May serve as a receptor for binding and endocytosis of cytokines (IL-1, IL-2) and TNF. Facilitates neutrophil migration across renal epithelia.</text>
</comment>
<feature type="domain" description="ZP" evidence="34">
    <location>
        <begin position="911"/>
        <end position="1162"/>
    </location>
</feature>
<dbReference type="GO" id="GO:0005576">
    <property type="term" value="C:extracellular region"/>
    <property type="evidence" value="ECO:0007669"/>
    <property type="project" value="UniProtKB-SubCell"/>
</dbReference>
<dbReference type="PANTHER" id="PTHR14002">
    <property type="entry name" value="ENDOGLIN/TGF-BETA RECEPTOR TYPE III"/>
    <property type="match status" value="1"/>
</dbReference>
<evidence type="ECO:0000256" key="11">
    <source>
        <dbReference type="ARBA" id="ARBA00022588"/>
    </source>
</evidence>
<feature type="domain" description="ZP" evidence="34">
    <location>
        <begin position="1436"/>
        <end position="1693"/>
    </location>
</feature>
<dbReference type="GO" id="GO:0005509">
    <property type="term" value="F:calcium ion binding"/>
    <property type="evidence" value="ECO:0007669"/>
    <property type="project" value="InterPro"/>
</dbReference>
<dbReference type="GO" id="GO:0030154">
    <property type="term" value="P:cell differentiation"/>
    <property type="evidence" value="ECO:0007669"/>
    <property type="project" value="UniProtKB-KW"/>
</dbReference>
<feature type="domain" description="EGF-like" evidence="33">
    <location>
        <begin position="605"/>
        <end position="641"/>
    </location>
</feature>
<keyword evidence="9" id="KW-0964">Secreted</keyword>
<comment type="caution">
    <text evidence="36">The sequence shown here is derived from an EMBL/GenBank/DDBJ whole genome shotgun (WGS) entry which is preliminary data.</text>
</comment>
<evidence type="ECO:0000259" key="35">
    <source>
        <dbReference type="PROSITE" id="PS51352"/>
    </source>
</evidence>
<dbReference type="GO" id="GO:0016853">
    <property type="term" value="F:isomerase activity"/>
    <property type="evidence" value="ECO:0007669"/>
    <property type="project" value="UniProtKB-KW"/>
</dbReference>
<evidence type="ECO:0000256" key="1">
    <source>
        <dbReference type="ARBA" id="ARBA00004303"/>
    </source>
</evidence>
<evidence type="ECO:0000313" key="37">
    <source>
        <dbReference type="Proteomes" id="UP001214576"/>
    </source>
</evidence>
<dbReference type="SUPFAM" id="SSF57184">
    <property type="entry name" value="Growth factor receptor domain"/>
    <property type="match status" value="1"/>
</dbReference>
<dbReference type="Pfam" id="PF23283">
    <property type="entry name" value="D8C_UMOD"/>
    <property type="match status" value="2"/>
</dbReference>
<evidence type="ECO:0000256" key="16">
    <source>
        <dbReference type="ARBA" id="ARBA00022824"/>
    </source>
</evidence>
<dbReference type="InterPro" id="IPR049883">
    <property type="entry name" value="NOTCH1_EGF-like"/>
</dbReference>
<dbReference type="InterPro" id="IPR001507">
    <property type="entry name" value="ZP_dom"/>
</dbReference>
<dbReference type="Pfam" id="PF23344">
    <property type="entry name" value="ZP-N"/>
    <property type="match status" value="2"/>
</dbReference>
<dbReference type="PROSITE" id="PS01186">
    <property type="entry name" value="EGF_2"/>
    <property type="match status" value="2"/>
</dbReference>
<evidence type="ECO:0000256" key="17">
    <source>
        <dbReference type="ARBA" id="ARBA00022859"/>
    </source>
</evidence>
<dbReference type="CDD" id="cd02982">
    <property type="entry name" value="PDI_b'_family"/>
    <property type="match status" value="1"/>
</dbReference>
<reference evidence="36" key="1">
    <citation type="submission" date="2022-03" db="EMBL/GenBank/DDBJ databases">
        <title>Genomic analyses of argali, domestic sheep and their hybrids provide insights into chromosomal evolution, heterosis and genetic basis of agronomic traits.</title>
        <authorList>
            <person name="Li M."/>
        </authorList>
    </citation>
    <scope>NUCLEOTIDE SEQUENCE</scope>
    <source>
        <strain evidence="36">CAU-MHL-2022a</strain>
        <tissue evidence="36">Skin</tissue>
    </source>
</reference>
<evidence type="ECO:0000256" key="21">
    <source>
        <dbReference type="ARBA" id="ARBA00023180"/>
    </source>
</evidence>
<dbReference type="PROSITE" id="PS51352">
    <property type="entry name" value="THIOREDOXIN_2"/>
    <property type="match status" value="1"/>
</dbReference>
<dbReference type="SUPFAM" id="SSF52833">
    <property type="entry name" value="Thioredoxin-like"/>
    <property type="match status" value="4"/>
</dbReference>
<feature type="chain" id="PRO_5042204551" description="Protein disulfide-isomerase-like protein of the testis" evidence="32">
    <location>
        <begin position="21"/>
        <end position="1746"/>
    </location>
</feature>
<dbReference type="CDD" id="cd02961">
    <property type="entry name" value="PDI_a_family"/>
    <property type="match status" value="1"/>
</dbReference>
<dbReference type="CDD" id="cd02981">
    <property type="entry name" value="PDI_b_family"/>
    <property type="match status" value="1"/>
</dbReference>
<dbReference type="PANTHER" id="PTHR14002:SF16">
    <property type="entry name" value="PANCREATIC SECRETORY GRANULE MEMBRANE MAJOR GLYCOPROTEIN GP2"/>
    <property type="match status" value="1"/>
</dbReference>
<evidence type="ECO:0000256" key="4">
    <source>
        <dbReference type="ARBA" id="ARBA00004613"/>
    </source>
</evidence>
<keyword evidence="12" id="KW-0336">GPI-anchor</keyword>
<evidence type="ECO:0000256" key="7">
    <source>
        <dbReference type="ARBA" id="ARBA00022473"/>
    </source>
</evidence>
<dbReference type="InterPro" id="IPR057774">
    <property type="entry name" value="D8C_UMOD/GP2/OIT3-like"/>
</dbReference>
<keyword evidence="16" id="KW-0256">Endoplasmic reticulum</keyword>
<keyword evidence="25" id="KW-0449">Lipoprotein</keyword>
<evidence type="ECO:0000256" key="25">
    <source>
        <dbReference type="ARBA" id="ARBA00023288"/>
    </source>
</evidence>
<dbReference type="InterPro" id="IPR009030">
    <property type="entry name" value="Growth_fac_rcpt_cys_sf"/>
</dbReference>
<dbReference type="GO" id="GO:0045087">
    <property type="term" value="P:innate immune response"/>
    <property type="evidence" value="ECO:0007669"/>
    <property type="project" value="UniProtKB-KW"/>
</dbReference>
<keyword evidence="15" id="KW-0221">Differentiation</keyword>
<keyword evidence="18" id="KW-0744">Spermatogenesis</keyword>
<sequence length="1746" mass="194940">MELLCISLLLVASCVGTVQGSPAMNGKKESINLSQPLHILVEENLMVLTPAGLTQMLNETRFLMVLFHNPSSKQSRSLAEELGKAVEIMGKGKNGIGFGKVDITVEKELQKEFDVKKAPELKLFFEGNRSQPISCQGVVESTALVVWLRRQISQKAFLFTDSNEIAEFVNSRPLVIVGFFQDLEEEVAELFYEMIKDFPELTFGVISIRHSTGRYHVTLDSVIVFKKGRIVNRQELINDNVNKQILNKLIKEQLTDLVIEYNTENRDLIYELNILNHMLLFVSKSSESFRVIMQHYKSASKIFQNKILFILVDTDVPRNRRVFKYFQITEVDVPSIQILNLSSDARYKMPFEEITYANLQKFGQSFLNRKAKKHLSSEEIPNYWDQGPVKQLVGKNFNVVVFDKERDVFVMFYAPWSQKCMVLFPVLEELGRKYQNHSTVTIAKIDITANDIELTYRERYPFFRLFPTDSQKAVLYNGEHTLKGFSDFLESQVKIRIEDEDELLSVEQSEETEKEVLAEEKEEIFMKKELPEQNVPELENVTKLEGPTELKEKAEEEKDFRDQGRKGNLKRPAFLCLWESLPRPEAVRSRKDEVSFLSNLDVDGSGESCSECHANATCTVDGAATTCACQEGFTGDGLECADLDECAILGAHNCSATNSCVNTLGSYTCVCPEGFLLSSELGCEDVDECAEPGLSRCHALATCINGEGNYSCVCPAGYVGDGRHCECSPGSCGPGLDCVREGDALVCADPCQAHHILDEYWRSTEYGSGYVCDVSLGGWYRFVGQGGVRLPETCVPVLHCNTAAPMWLNGTHPSSDEGIVNRVACAHWSGDCCLWDAPVQVKACAGGYYVYNLTAPPECHLAYCTDPSSVEGTCEECRVDEDCKSDNGEWHCQCKQDFNVTDVSLLERRLECGVDDIKLSLSKCQLKNLGFEKVFMYLRDSQCSGFTERGDRDWMSVVTPARDGRCGTVMTRNETHATYSNTLYLADEIIIRDLNIRINFACSYPLDMKVSLKTSLQPMVSALNISMGGTGTFTVRMALFQSPAYTQPFQGSSVTLSTEAFLYVGTMLDGGDLSRFVLLMTNCYATPSSNATDPLKYFIIQDRCPRAADSTIQVEENGESPQGRFSVQMFRFAGNYDLVYLHCEVYLCDSVNEKCRPTCPETRFRSGSIIDQTRVLNLGPITRKGKKGTPLSMFLGARLQCQGLLPVAWRATSVGNGNKRTVHSRRAFPQPEKEEHSVFSPPGYRNSTNSGSYEEDLDCGAPGTPEAQLCFDPCQNYTLLNEPFRSTENTEDVQGCDSDKYGWYRFVGDGGVRMPEDCVPTFRCQTSAPLWLNGTHPGLGEGIVNRTTCAHWSGNCCLWKTEVLVKACPGSYHVYRLEGTPQCSLRYCTDPATSEHKCDRTCRPEEECRLVSGTWGCFCRQDLNVSDVHSLQPQLDCGDKEIKVSLDKCLLGSLGFGDEVHAYLQDGNWNCSSLGQSEENWISVTDPTQAGACGNILERNQTHAIYKNTLSLVNDFIIRDTILSISFQCAYPLDMKVSLQTALQPIVSSLNISMEGEGEFTVRMALFQDKDYRSPYEGTAVTLSVESMLYVGAILERGDTSRFNLVLKNCYATPTEDKTDPVKYFIIRNSCPNQHDSTISVEENGVSAESRFSVQMFMFAGNYDLVFLHCEVSLCDFIKEECQPSCSRSQLRSEGVAIDPARVLDLGPITRKGAQPLGVMSGTPNTAGFLVAWPMVLLPVLLAGLF</sequence>
<evidence type="ECO:0000256" key="15">
    <source>
        <dbReference type="ARBA" id="ARBA00022782"/>
    </source>
</evidence>
<dbReference type="CDD" id="cd02995">
    <property type="entry name" value="PDI_a_PDI_a'_C"/>
    <property type="match status" value="1"/>
</dbReference>
<dbReference type="InterPro" id="IPR048290">
    <property type="entry name" value="ZP_chr"/>
</dbReference>
<name>A0AAD4Y2E3_OVIAM</name>
<dbReference type="GO" id="GO:0007283">
    <property type="term" value="P:spermatogenesis"/>
    <property type="evidence" value="ECO:0007669"/>
    <property type="project" value="UniProtKB-KW"/>
</dbReference>
<evidence type="ECO:0000259" key="34">
    <source>
        <dbReference type="PROSITE" id="PS51034"/>
    </source>
</evidence>
<evidence type="ECO:0000256" key="26">
    <source>
        <dbReference type="ARBA" id="ARBA00045741"/>
    </source>
</evidence>
<comment type="subunit">
    <text evidence="27">Homodimer that then polymerizes into long filaments. The filaments can additionally assemble laterally to form a sheet. The filaments consist of a zigzag-shaped backbone with laterally protruding arms which interact with bacterial adhesin fimH. Two fimH molecules can bind to a single UMOD monomer.</text>
</comment>
<keyword evidence="14" id="KW-0677">Repeat</keyword>
<feature type="domain" description="EGF-like" evidence="33">
    <location>
        <begin position="685"/>
        <end position="726"/>
    </location>
</feature>
<comment type="function">
    <text evidence="28">Probable redox-inactive chaperone involved in spermatogenesis.</text>
</comment>
<dbReference type="SMART" id="SM00241">
    <property type="entry name" value="ZP"/>
    <property type="match status" value="2"/>
</dbReference>
<accession>A0AAD4Y2E3</accession>
<evidence type="ECO:0000256" key="13">
    <source>
        <dbReference type="ARBA" id="ARBA00022729"/>
    </source>
</evidence>
<dbReference type="Gene3D" id="2.60.40.4100">
    <property type="entry name" value="Zona pellucida, ZP-C domain"/>
    <property type="match status" value="2"/>
</dbReference>
<evidence type="ECO:0000256" key="23">
    <source>
        <dbReference type="ARBA" id="ARBA00023235"/>
    </source>
</evidence>
<evidence type="ECO:0000256" key="2">
    <source>
        <dbReference type="ARBA" id="ARBA00004309"/>
    </source>
</evidence>
<dbReference type="InterPro" id="IPR042235">
    <property type="entry name" value="ZP-C_dom"/>
</dbReference>
<evidence type="ECO:0000259" key="33">
    <source>
        <dbReference type="PROSITE" id="PS50026"/>
    </source>
</evidence>
<dbReference type="InterPro" id="IPR013766">
    <property type="entry name" value="Thioredoxin_domain"/>
</dbReference>
<keyword evidence="17" id="KW-0391">Immunity</keyword>
<evidence type="ECO:0000313" key="36">
    <source>
        <dbReference type="EMBL" id="KAI4531657.1"/>
    </source>
</evidence>
<dbReference type="Pfam" id="PF07645">
    <property type="entry name" value="EGF_CA"/>
    <property type="match status" value="2"/>
</dbReference>
<dbReference type="FunFam" id="2.10.25.10:FF:000038">
    <property type="entry name" value="Fibrillin 2"/>
    <property type="match status" value="2"/>
</dbReference>
<feature type="domain" description="Thioredoxin" evidence="35">
    <location>
        <begin position="369"/>
        <end position="494"/>
    </location>
</feature>
<dbReference type="InterPro" id="IPR000742">
    <property type="entry name" value="EGF"/>
</dbReference>
<evidence type="ECO:0000256" key="32">
    <source>
        <dbReference type="SAM" id="SignalP"/>
    </source>
</evidence>
<comment type="subcellular location">
    <subcellularLocation>
        <location evidence="1">Apical cell membrane</location>
        <topology evidence="1">Lipid-anchor</topology>
        <topology evidence="1">GPI-anchor</topology>
    </subcellularLocation>
    <subcellularLocation>
        <location evidence="3">Basolateral cell membrane</location>
        <topology evidence="3">Lipid-anchor</topology>
        <topology evidence="3">GPI-anchor</topology>
    </subcellularLocation>
    <subcellularLocation>
        <location evidence="2">Cell projection</location>
        <location evidence="2">Cilium membrane</location>
    </subcellularLocation>
    <subcellularLocation>
        <location evidence="4">Secreted</location>
    </subcellularLocation>
</comment>
<dbReference type="InterPro" id="IPR055356">
    <property type="entry name" value="ZP-N"/>
</dbReference>
<evidence type="ECO:0000256" key="5">
    <source>
        <dbReference type="ARBA" id="ARBA00006347"/>
    </source>
</evidence>
<dbReference type="GO" id="GO:0016324">
    <property type="term" value="C:apical plasma membrane"/>
    <property type="evidence" value="ECO:0007669"/>
    <property type="project" value="UniProtKB-SubCell"/>
</dbReference>
<keyword evidence="8" id="KW-1003">Cell membrane</keyword>
<dbReference type="InterPro" id="IPR017977">
    <property type="entry name" value="ZP_dom_CS"/>
</dbReference>
<dbReference type="PROSITE" id="PS00682">
    <property type="entry name" value="ZP_1"/>
    <property type="match status" value="2"/>
</dbReference>
<dbReference type="Gene3D" id="2.10.25.10">
    <property type="entry name" value="Laminin"/>
    <property type="match status" value="3"/>
</dbReference>
<evidence type="ECO:0000256" key="24">
    <source>
        <dbReference type="ARBA" id="ARBA00023273"/>
    </source>
</evidence>
<evidence type="ECO:0000256" key="6">
    <source>
        <dbReference type="ARBA" id="ARBA00015737"/>
    </source>
</evidence>
<keyword evidence="37" id="KW-1185">Reference proteome</keyword>
<dbReference type="FunFam" id="2.60.40.3210:FF:000003">
    <property type="entry name" value="Glycoprotein 2"/>
    <property type="match status" value="2"/>
</dbReference>
<dbReference type="FunFam" id="3.40.30.10:FF:000167">
    <property type="entry name" value="Protein disulfide isomerase like, testis expressed"/>
    <property type="match status" value="1"/>
</dbReference>
<dbReference type="PROSITE" id="PS00010">
    <property type="entry name" value="ASX_HYDROXYL"/>
    <property type="match status" value="2"/>
</dbReference>
<evidence type="ECO:0000256" key="3">
    <source>
        <dbReference type="ARBA" id="ARBA00004539"/>
    </source>
</evidence>
<dbReference type="CDD" id="cd00054">
    <property type="entry name" value="EGF_CA"/>
    <property type="match status" value="2"/>
</dbReference>
<keyword evidence="19" id="KW-0472">Membrane</keyword>
<feature type="region of interest" description="Disordered" evidence="31">
    <location>
        <begin position="1220"/>
        <end position="1258"/>
    </location>
</feature>
<dbReference type="InterPro" id="IPR055355">
    <property type="entry name" value="ZP-C"/>
</dbReference>
<keyword evidence="22" id="KW-0143">Chaperone</keyword>
<comment type="similarity">
    <text evidence="5">Belongs to the protein disulfide isomerase family.</text>
</comment>
<dbReference type="Proteomes" id="UP001214576">
    <property type="component" value="Unassembled WGS sequence"/>
</dbReference>
<keyword evidence="20" id="KW-1015">Disulfide bond</keyword>
<keyword evidence="23" id="KW-0413">Isomerase</keyword>
<feature type="region of interest" description="Disordered" evidence="31">
    <location>
        <begin position="546"/>
        <end position="565"/>
    </location>
</feature>
<evidence type="ECO:0000256" key="18">
    <source>
        <dbReference type="ARBA" id="ARBA00022871"/>
    </source>
</evidence>
<evidence type="ECO:0000256" key="28">
    <source>
        <dbReference type="ARBA" id="ARBA00056306"/>
    </source>
</evidence>
<keyword evidence="7" id="KW-0217">Developmental protein</keyword>
<evidence type="ECO:0000256" key="27">
    <source>
        <dbReference type="ARBA" id="ARBA00046503"/>
    </source>
</evidence>
<evidence type="ECO:0000256" key="22">
    <source>
        <dbReference type="ARBA" id="ARBA00023186"/>
    </source>
</evidence>
<feature type="domain" description="EGF-like" evidence="33">
    <location>
        <begin position="642"/>
        <end position="684"/>
    </location>
</feature>
<organism evidence="36 37">
    <name type="scientific">Ovis ammon polii</name>
    <dbReference type="NCBI Taxonomy" id="230172"/>
    <lineage>
        <taxon>Eukaryota</taxon>
        <taxon>Metazoa</taxon>
        <taxon>Chordata</taxon>
        <taxon>Craniata</taxon>
        <taxon>Vertebrata</taxon>
        <taxon>Euteleostomi</taxon>
        <taxon>Mammalia</taxon>
        <taxon>Eutheria</taxon>
        <taxon>Laurasiatheria</taxon>
        <taxon>Artiodactyla</taxon>
        <taxon>Ruminantia</taxon>
        <taxon>Pecora</taxon>
        <taxon>Bovidae</taxon>
        <taxon>Caprinae</taxon>
        <taxon>Ovis</taxon>
    </lineage>
</organism>
<dbReference type="InterPro" id="IPR036249">
    <property type="entry name" value="Thioredoxin-like_sf"/>
</dbReference>
<dbReference type="PROSITE" id="PS50026">
    <property type="entry name" value="EGF_3"/>
    <property type="match status" value="3"/>
</dbReference>
<dbReference type="PROSITE" id="PS51034">
    <property type="entry name" value="ZP_2"/>
    <property type="match status" value="2"/>
</dbReference>
<evidence type="ECO:0000256" key="8">
    <source>
        <dbReference type="ARBA" id="ARBA00022475"/>
    </source>
</evidence>
<dbReference type="GO" id="GO:0060170">
    <property type="term" value="C:ciliary membrane"/>
    <property type="evidence" value="ECO:0007669"/>
    <property type="project" value="UniProtKB-SubCell"/>
</dbReference>
<dbReference type="Gene3D" id="3.40.30.10">
    <property type="entry name" value="Glutaredoxin"/>
    <property type="match status" value="4"/>
</dbReference>
<dbReference type="SMART" id="SM00181">
    <property type="entry name" value="EGF"/>
    <property type="match status" value="3"/>
</dbReference>
<evidence type="ECO:0000256" key="30">
    <source>
        <dbReference type="PROSITE-ProRule" id="PRU00076"/>
    </source>
</evidence>
<keyword evidence="10 30" id="KW-0245">EGF-like domain</keyword>